<evidence type="ECO:0000313" key="2">
    <source>
        <dbReference type="Proteomes" id="UP000663879"/>
    </source>
</evidence>
<gene>
    <name evidence="1" type="ORF">OXX778_LOCUS16681</name>
</gene>
<dbReference type="Proteomes" id="UP000663879">
    <property type="component" value="Unassembled WGS sequence"/>
</dbReference>
<dbReference type="OrthoDB" id="3263820at2759"/>
<evidence type="ECO:0000313" key="1">
    <source>
        <dbReference type="EMBL" id="CAF1006608.1"/>
    </source>
</evidence>
<name>A0A814H982_9BILA</name>
<reference evidence="1" key="1">
    <citation type="submission" date="2021-02" db="EMBL/GenBank/DDBJ databases">
        <authorList>
            <person name="Nowell W R."/>
        </authorList>
    </citation>
    <scope>NUCLEOTIDE SEQUENCE</scope>
    <source>
        <strain evidence="1">Ploen Becks lab</strain>
    </source>
</reference>
<protein>
    <submittedName>
        <fullName evidence="1">Uncharacterized protein</fullName>
    </submittedName>
</protein>
<keyword evidence="2" id="KW-1185">Reference proteome</keyword>
<sequence>MPTKSFNSEGKFVNLEKITEKTYFNNIVEDSDLLGQEEIHEKNYCNNFNVLNFNEPSKNKENMDINLNNVYNGFLGGFFKDYIYDGNEIDVKDFYMAVYSLKSKNSLNNKTIDDICLKCYLSLKDKNYEVYFCCVNCKVLSGQNLTIDSLITKKNICEKSSKEISPFVTFDIYSQIDFIFNNINLFNQLISKQLLIGQSNNLSDITDGSIYQNFIKNTQDKYISLVLDTDGAQVTNSKILCVWLGKEKPVYDIFVKNMVRDLILSKNKTIKIKNFDFTIKVQSVIMDLPAKAAVLNVKQFNGEFCCIYCYHPGEHSFMNGKRIYPPKKFENRTDVEFKNMVNLVTETKKPIFGIKGPDSLIYIIDLPSQAPLDYMHLVLQGHLKWLIKQFFFSDKGNEFYIGE</sequence>
<dbReference type="AlphaFoldDB" id="A0A814H982"/>
<accession>A0A814H982</accession>
<comment type="caution">
    <text evidence="1">The sequence shown here is derived from an EMBL/GenBank/DDBJ whole genome shotgun (WGS) entry which is preliminary data.</text>
</comment>
<proteinExistence type="predicted"/>
<dbReference type="EMBL" id="CAJNOC010004015">
    <property type="protein sequence ID" value="CAF1006608.1"/>
    <property type="molecule type" value="Genomic_DNA"/>
</dbReference>
<organism evidence="1 2">
    <name type="scientific">Brachionus calyciflorus</name>
    <dbReference type="NCBI Taxonomy" id="104777"/>
    <lineage>
        <taxon>Eukaryota</taxon>
        <taxon>Metazoa</taxon>
        <taxon>Spiralia</taxon>
        <taxon>Gnathifera</taxon>
        <taxon>Rotifera</taxon>
        <taxon>Eurotatoria</taxon>
        <taxon>Monogononta</taxon>
        <taxon>Pseudotrocha</taxon>
        <taxon>Ploima</taxon>
        <taxon>Brachionidae</taxon>
        <taxon>Brachionus</taxon>
    </lineage>
</organism>